<dbReference type="NCBIfam" id="NF006940">
    <property type="entry name" value="PRK09422.1"/>
    <property type="match status" value="1"/>
</dbReference>
<dbReference type="InterPro" id="IPR020843">
    <property type="entry name" value="ER"/>
</dbReference>
<dbReference type="InterPro" id="IPR011032">
    <property type="entry name" value="GroES-like_sf"/>
</dbReference>
<evidence type="ECO:0000259" key="8">
    <source>
        <dbReference type="SMART" id="SM00829"/>
    </source>
</evidence>
<keyword evidence="5 7" id="KW-0862">Zinc</keyword>
<proteinExistence type="inferred from homology"/>
<evidence type="ECO:0000256" key="4">
    <source>
        <dbReference type="ARBA" id="ARBA00022723"/>
    </source>
</evidence>
<evidence type="ECO:0000313" key="9">
    <source>
        <dbReference type="EMBL" id="MBD1362409.1"/>
    </source>
</evidence>
<evidence type="ECO:0000256" key="7">
    <source>
        <dbReference type="RuleBase" id="RU361277"/>
    </source>
</evidence>
<evidence type="ECO:0000256" key="3">
    <source>
        <dbReference type="ARBA" id="ARBA00013190"/>
    </source>
</evidence>
<keyword evidence="4 7" id="KW-0479">Metal-binding</keyword>
<dbReference type="SMART" id="SM00829">
    <property type="entry name" value="PKS_ER"/>
    <property type="match status" value="1"/>
</dbReference>
<evidence type="ECO:0000256" key="5">
    <source>
        <dbReference type="ARBA" id="ARBA00022833"/>
    </source>
</evidence>
<dbReference type="InterPro" id="IPR036291">
    <property type="entry name" value="NAD(P)-bd_dom_sf"/>
</dbReference>
<dbReference type="Pfam" id="PF08240">
    <property type="entry name" value="ADH_N"/>
    <property type="match status" value="1"/>
</dbReference>
<dbReference type="Gene3D" id="3.90.180.10">
    <property type="entry name" value="Medium-chain alcohol dehydrogenases, catalytic domain"/>
    <property type="match status" value="1"/>
</dbReference>
<dbReference type="EMBL" id="JACWMY010000001">
    <property type="protein sequence ID" value="MBD1362409.1"/>
    <property type="molecule type" value="Genomic_DNA"/>
</dbReference>
<comment type="caution">
    <text evidence="9">The sequence shown here is derived from an EMBL/GenBank/DDBJ whole genome shotgun (WGS) entry which is preliminary data.</text>
</comment>
<dbReference type="SUPFAM" id="SSF50129">
    <property type="entry name" value="GroES-like"/>
    <property type="match status" value="1"/>
</dbReference>
<reference evidence="9 10" key="1">
    <citation type="submission" date="2020-09" db="EMBL/GenBank/DDBJ databases">
        <title>Novel species of Mucilaginibacter isolated from a glacier on the Tibetan Plateau.</title>
        <authorList>
            <person name="Liu Q."/>
            <person name="Xin Y.-H."/>
        </authorList>
    </citation>
    <scope>NUCLEOTIDE SEQUENCE [LARGE SCALE GENOMIC DNA]</scope>
    <source>
        <strain evidence="9 10">ZT4R22</strain>
    </source>
</reference>
<evidence type="ECO:0000256" key="1">
    <source>
        <dbReference type="ARBA" id="ARBA00001947"/>
    </source>
</evidence>
<feature type="domain" description="Enoyl reductase (ER)" evidence="8">
    <location>
        <begin position="15"/>
        <end position="338"/>
    </location>
</feature>
<gene>
    <name evidence="9" type="primary">adhP</name>
    <name evidence="9" type="ORF">IDJ77_01185</name>
</gene>
<evidence type="ECO:0000256" key="6">
    <source>
        <dbReference type="ARBA" id="ARBA00023002"/>
    </source>
</evidence>
<dbReference type="GO" id="GO:0004022">
    <property type="term" value="F:alcohol dehydrogenase (NAD+) activity"/>
    <property type="evidence" value="ECO:0007669"/>
    <property type="project" value="UniProtKB-EC"/>
</dbReference>
<dbReference type="InterPro" id="IPR002328">
    <property type="entry name" value="ADH_Zn_CS"/>
</dbReference>
<dbReference type="Proteomes" id="UP000606600">
    <property type="component" value="Unassembled WGS sequence"/>
</dbReference>
<dbReference type="InterPro" id="IPR013149">
    <property type="entry name" value="ADH-like_C"/>
</dbReference>
<dbReference type="CDD" id="cd08297">
    <property type="entry name" value="CAD3"/>
    <property type="match status" value="1"/>
</dbReference>
<dbReference type="PROSITE" id="PS00059">
    <property type="entry name" value="ADH_ZINC"/>
    <property type="match status" value="1"/>
</dbReference>
<dbReference type="PANTHER" id="PTHR42940">
    <property type="entry name" value="ALCOHOL DEHYDROGENASE 1-RELATED"/>
    <property type="match status" value="1"/>
</dbReference>
<organism evidence="9 10">
    <name type="scientific">Mucilaginibacter pankratovii</name>
    <dbReference type="NCBI Taxonomy" id="2772110"/>
    <lineage>
        <taxon>Bacteria</taxon>
        <taxon>Pseudomonadati</taxon>
        <taxon>Bacteroidota</taxon>
        <taxon>Sphingobacteriia</taxon>
        <taxon>Sphingobacteriales</taxon>
        <taxon>Sphingobacteriaceae</taxon>
        <taxon>Mucilaginibacter</taxon>
    </lineage>
</organism>
<evidence type="ECO:0000256" key="2">
    <source>
        <dbReference type="ARBA" id="ARBA00008072"/>
    </source>
</evidence>
<dbReference type="SUPFAM" id="SSF51735">
    <property type="entry name" value="NAD(P)-binding Rossmann-fold domains"/>
    <property type="match status" value="1"/>
</dbReference>
<evidence type="ECO:0000313" key="10">
    <source>
        <dbReference type="Proteomes" id="UP000606600"/>
    </source>
</evidence>
<dbReference type="Pfam" id="PF00107">
    <property type="entry name" value="ADH_zinc_N"/>
    <property type="match status" value="1"/>
</dbReference>
<dbReference type="InterPro" id="IPR013154">
    <property type="entry name" value="ADH-like_N"/>
</dbReference>
<dbReference type="Gene3D" id="3.40.50.720">
    <property type="entry name" value="NAD(P)-binding Rossmann-like Domain"/>
    <property type="match status" value="1"/>
</dbReference>
<sequence>MIPKMMKAAVVQEFGQPLVIKEVPVPVPGDNQVLVKVITCGVCHTDLHAANGDWPVKPQLPLIPGHEAVGYVVALGAGVKNATIGDIVGAPWLASACGCCEFCITGWETLCEEQTNGGYSVNGGFADYVVADSRYVAHFPKGINFAEMAPIICAGVTVYKGLKETEVKPGEWVAISGVGGLGHLAVQYAKAMGMHVAAIDIADDKLALAKQLGADIIFNAKSADPAEIKAQTGGMHGVLVTAVSPIAFEQGVAMLRRKGTIALCGLPKGSFDLKIFETVLNRYTIRGSIVGTRKDMQEAIAFAAEGKVKAAVHTAKLEDINKIFEDMKKGDITGRIVLQIATP</sequence>
<protein>
    <recommendedName>
        <fullName evidence="3">alcohol dehydrogenase</fullName>
        <ecNumber evidence="3">1.1.1.1</ecNumber>
    </recommendedName>
</protein>
<dbReference type="PANTHER" id="PTHR42940:SF8">
    <property type="entry name" value="VACUOLAR PROTEIN SORTING-ASSOCIATED PROTEIN 11"/>
    <property type="match status" value="1"/>
</dbReference>
<comment type="cofactor">
    <cofactor evidence="1 7">
        <name>Zn(2+)</name>
        <dbReference type="ChEBI" id="CHEBI:29105"/>
    </cofactor>
</comment>
<dbReference type="RefSeq" id="WP_191187094.1">
    <property type="nucleotide sequence ID" value="NZ_JACWMY010000001.1"/>
</dbReference>
<accession>A0ABR7WJA3</accession>
<keyword evidence="6 9" id="KW-0560">Oxidoreductase</keyword>
<dbReference type="EC" id="1.1.1.1" evidence="3"/>
<keyword evidence="10" id="KW-1185">Reference proteome</keyword>
<comment type="similarity">
    <text evidence="2 7">Belongs to the zinc-containing alcohol dehydrogenase family.</text>
</comment>
<name>A0ABR7WJA3_9SPHI</name>